<dbReference type="EMBL" id="BAHD01000024">
    <property type="protein sequence ID" value="GAB95603.1"/>
    <property type="molecule type" value="Genomic_DNA"/>
</dbReference>
<sequence length="61" mass="6833">MKVNPWRTAVVRAVGLAGVAGLVAGGVVIARNERRRRAMTPDEIHERLRQRYAQAQQRAPQ</sequence>
<dbReference type="RefSeq" id="WP_006592135.1">
    <property type="nucleotide sequence ID" value="NZ_BAHD01000024.1"/>
</dbReference>
<organism evidence="2 3">
    <name type="scientific">Kineosphaera limosa NBRC 100340</name>
    <dbReference type="NCBI Taxonomy" id="1184609"/>
    <lineage>
        <taxon>Bacteria</taxon>
        <taxon>Bacillati</taxon>
        <taxon>Actinomycetota</taxon>
        <taxon>Actinomycetes</taxon>
        <taxon>Micrococcales</taxon>
        <taxon>Dermatophilaceae</taxon>
        <taxon>Kineosphaera</taxon>
    </lineage>
</organism>
<feature type="transmembrane region" description="Helical" evidence="1">
    <location>
        <begin position="6"/>
        <end position="30"/>
    </location>
</feature>
<dbReference type="STRING" id="1184609.KILIM_024_00130"/>
<proteinExistence type="predicted"/>
<keyword evidence="1" id="KW-1133">Transmembrane helix</keyword>
<keyword evidence="1" id="KW-0812">Transmembrane</keyword>
<keyword evidence="3" id="KW-1185">Reference proteome</keyword>
<keyword evidence="1" id="KW-0472">Membrane</keyword>
<protein>
    <submittedName>
        <fullName evidence="2">Uncharacterized protein</fullName>
    </submittedName>
</protein>
<gene>
    <name evidence="2" type="ORF">KILIM_024_00130</name>
</gene>
<comment type="caution">
    <text evidence="2">The sequence shown here is derived from an EMBL/GenBank/DDBJ whole genome shotgun (WGS) entry which is preliminary data.</text>
</comment>
<evidence type="ECO:0000313" key="2">
    <source>
        <dbReference type="EMBL" id="GAB95603.1"/>
    </source>
</evidence>
<dbReference type="AlphaFoldDB" id="K6VHC1"/>
<evidence type="ECO:0000256" key="1">
    <source>
        <dbReference type="SAM" id="Phobius"/>
    </source>
</evidence>
<dbReference type="Proteomes" id="UP000008366">
    <property type="component" value="Unassembled WGS sequence"/>
</dbReference>
<reference evidence="2 3" key="1">
    <citation type="submission" date="2012-08" db="EMBL/GenBank/DDBJ databases">
        <title>Whole genome shotgun sequence of Kineosphaera limosa NBRC 100340.</title>
        <authorList>
            <person name="Yoshida I."/>
            <person name="Isaki S."/>
            <person name="Hosoyama A."/>
            <person name="Tsuchikane K."/>
            <person name="Katsumata H."/>
            <person name="Ando Y."/>
            <person name="Ohji S."/>
            <person name="Hamada M."/>
            <person name="Tamura T."/>
            <person name="Yamazoe A."/>
            <person name="Yamazaki S."/>
            <person name="Fujita N."/>
        </authorList>
    </citation>
    <scope>NUCLEOTIDE SEQUENCE [LARGE SCALE GENOMIC DNA]</scope>
    <source>
        <strain evidence="2 3">NBRC 100340</strain>
    </source>
</reference>
<evidence type="ECO:0000313" key="3">
    <source>
        <dbReference type="Proteomes" id="UP000008366"/>
    </source>
</evidence>
<name>K6VHC1_9MICO</name>
<accession>K6VHC1</accession>